<evidence type="ECO:0000313" key="10">
    <source>
        <dbReference type="Proteomes" id="UP000507245"/>
    </source>
</evidence>
<feature type="coiled-coil region" evidence="7">
    <location>
        <begin position="244"/>
        <end position="271"/>
    </location>
</feature>
<dbReference type="PANTHER" id="PTHR14211">
    <property type="entry name" value="GLIOMA SUPPRESSOR CANDIDATE REGION GENE 2"/>
    <property type="match status" value="1"/>
</dbReference>
<keyword evidence="7" id="KW-0175">Coiled coil</keyword>
<evidence type="ECO:0000313" key="9">
    <source>
        <dbReference type="EMBL" id="CAB4301473.1"/>
    </source>
</evidence>
<dbReference type="PANTHER" id="PTHR14211:SF7">
    <property type="entry name" value="RIBOSOME BIOGENESIS PROTEIN NOP53"/>
    <property type="match status" value="1"/>
</dbReference>
<dbReference type="Proteomes" id="UP000507245">
    <property type="component" value="Unassembled WGS sequence"/>
</dbReference>
<name>A0A6J5WM56_PRUAR</name>
<dbReference type="GO" id="GO:0000027">
    <property type="term" value="P:ribosomal large subunit assembly"/>
    <property type="evidence" value="ECO:0007669"/>
    <property type="project" value="TreeGrafter"/>
</dbReference>
<dbReference type="GO" id="GO:0005654">
    <property type="term" value="C:nucleoplasm"/>
    <property type="evidence" value="ECO:0007669"/>
    <property type="project" value="UniProtKB-SubCell"/>
</dbReference>
<comment type="subcellular location">
    <subcellularLocation>
        <location evidence="1">Nucleus</location>
        <location evidence="1">Nucleolus</location>
    </subcellularLocation>
    <subcellularLocation>
        <location evidence="2">Nucleus</location>
        <location evidence="2">Nucleoplasm</location>
    </subcellularLocation>
</comment>
<reference evidence="10" key="1">
    <citation type="journal article" date="2020" name="Genome Biol.">
        <title>Gamete binning: chromosome-level and haplotype-resolved genome assembly enabled by high-throughput single-cell sequencing of gamete genomes.</title>
        <authorList>
            <person name="Campoy J.A."/>
            <person name="Sun H."/>
            <person name="Goel M."/>
            <person name="Jiao W.-B."/>
            <person name="Folz-Donahue K."/>
            <person name="Wang N."/>
            <person name="Rubio M."/>
            <person name="Liu C."/>
            <person name="Kukat C."/>
            <person name="Ruiz D."/>
            <person name="Huettel B."/>
            <person name="Schneeberger K."/>
        </authorList>
    </citation>
    <scope>NUCLEOTIDE SEQUENCE [LARGE SCALE GENOMIC DNA]</scope>
    <source>
        <strain evidence="10">cv. Rojo Pasion</strain>
    </source>
</reference>
<evidence type="ECO:0000256" key="5">
    <source>
        <dbReference type="ARBA" id="ARBA00022517"/>
    </source>
</evidence>
<dbReference type="GO" id="GO:0005730">
    <property type="term" value="C:nucleolus"/>
    <property type="evidence" value="ECO:0007669"/>
    <property type="project" value="UniProtKB-SubCell"/>
</dbReference>
<evidence type="ECO:0000256" key="4">
    <source>
        <dbReference type="ARBA" id="ARBA00018339"/>
    </source>
</evidence>
<feature type="region of interest" description="Disordered" evidence="8">
    <location>
        <begin position="210"/>
        <end position="231"/>
    </location>
</feature>
<sequence length="412" mass="45960">MGKKAKTSRKGKKAWRANISTEDIHDFFEQSTKDALSGGSLSSAPAESLFFVDKSKDLSVKRKIEKHRQKVLHVESMLQKNPFVQAVPSSTLKKSKKTFKEVPKPKDATECGPQGSVSTSGMADLWGDKGGDNSKTKKTAKPSLIAAVEVEPPGSSFNPTFESHQETLAHAVAQEMHKVYKKELGPQPVPLTVPGEAVDEEEMYFLDADEGTDDDMNPENLDENEDAASEKRPLKTKRVTTVMLNKRARRKEQLKKEAEAKKAQKLSKEIDGLPDILQEIAKEDDEKHKRHIRRVVAKKRETKVMPPTLGEAQIRACPSSSPLDRRNNWIPSETEGLLYPCQGSVQEPRKKRINPAKIKQKSFFLIWFNEMVTRCVEPKSLAGVQRGSATDAASDFVNVNSKFTPVPVVINF</sequence>
<evidence type="ECO:0000256" key="6">
    <source>
        <dbReference type="ARBA" id="ARBA00023242"/>
    </source>
</evidence>
<dbReference type="InterPro" id="IPR011687">
    <property type="entry name" value="Nop53/GLTSCR2"/>
</dbReference>
<feature type="compositionally biased region" description="Acidic residues" evidence="8">
    <location>
        <begin position="210"/>
        <end position="227"/>
    </location>
</feature>
<dbReference type="AlphaFoldDB" id="A0A6J5WM56"/>
<evidence type="ECO:0000256" key="3">
    <source>
        <dbReference type="ARBA" id="ARBA00008838"/>
    </source>
</evidence>
<comment type="similarity">
    <text evidence="3">Belongs to the NOP53 family.</text>
</comment>
<protein>
    <recommendedName>
        <fullName evidence="4">Ribosome biogenesis protein NOP53</fullName>
    </recommendedName>
</protein>
<evidence type="ECO:0000256" key="2">
    <source>
        <dbReference type="ARBA" id="ARBA00004642"/>
    </source>
</evidence>
<feature type="region of interest" description="Disordered" evidence="8">
    <location>
        <begin position="95"/>
        <end position="120"/>
    </location>
</feature>
<keyword evidence="10" id="KW-1185">Reference proteome</keyword>
<evidence type="ECO:0000256" key="1">
    <source>
        <dbReference type="ARBA" id="ARBA00004604"/>
    </source>
</evidence>
<accession>A0A6J5WM56</accession>
<proteinExistence type="inferred from homology"/>
<organism evidence="9 10">
    <name type="scientific">Prunus armeniaca</name>
    <name type="common">Apricot</name>
    <name type="synonym">Armeniaca vulgaris</name>
    <dbReference type="NCBI Taxonomy" id="36596"/>
    <lineage>
        <taxon>Eukaryota</taxon>
        <taxon>Viridiplantae</taxon>
        <taxon>Streptophyta</taxon>
        <taxon>Embryophyta</taxon>
        <taxon>Tracheophyta</taxon>
        <taxon>Spermatophyta</taxon>
        <taxon>Magnoliopsida</taxon>
        <taxon>eudicotyledons</taxon>
        <taxon>Gunneridae</taxon>
        <taxon>Pentapetalae</taxon>
        <taxon>rosids</taxon>
        <taxon>fabids</taxon>
        <taxon>Rosales</taxon>
        <taxon>Rosaceae</taxon>
        <taxon>Amygdaloideae</taxon>
        <taxon>Amygdaleae</taxon>
        <taxon>Prunus</taxon>
    </lineage>
</organism>
<dbReference type="GO" id="GO:0006364">
    <property type="term" value="P:rRNA processing"/>
    <property type="evidence" value="ECO:0007669"/>
    <property type="project" value="TreeGrafter"/>
</dbReference>
<dbReference type="GO" id="GO:0008097">
    <property type="term" value="F:5S rRNA binding"/>
    <property type="evidence" value="ECO:0007669"/>
    <property type="project" value="TreeGrafter"/>
</dbReference>
<gene>
    <name evidence="9" type="ORF">ORAREDHAP_LOCUS16984</name>
</gene>
<evidence type="ECO:0000256" key="7">
    <source>
        <dbReference type="SAM" id="Coils"/>
    </source>
</evidence>
<keyword evidence="6" id="KW-0539">Nucleus</keyword>
<evidence type="ECO:0000256" key="8">
    <source>
        <dbReference type="SAM" id="MobiDB-lite"/>
    </source>
</evidence>
<dbReference type="Pfam" id="PF07767">
    <property type="entry name" value="Nop53"/>
    <property type="match status" value="1"/>
</dbReference>
<dbReference type="EMBL" id="CAEKKB010000002">
    <property type="protein sequence ID" value="CAB4301473.1"/>
    <property type="molecule type" value="Genomic_DNA"/>
</dbReference>
<dbReference type="OrthoDB" id="5072at2759"/>
<keyword evidence="5" id="KW-0690">Ribosome biogenesis</keyword>
<feature type="compositionally biased region" description="Basic and acidic residues" evidence="8">
    <location>
        <begin position="98"/>
        <end position="109"/>
    </location>
</feature>